<evidence type="ECO:0000313" key="2">
    <source>
        <dbReference type="EMBL" id="MFD1695902.1"/>
    </source>
</evidence>
<dbReference type="EMBL" id="JBHUFA010000003">
    <property type="protein sequence ID" value="MFD1695902.1"/>
    <property type="molecule type" value="Genomic_DNA"/>
</dbReference>
<dbReference type="PANTHER" id="PTHR43433:SF4">
    <property type="entry name" value="NON-HEME CHLOROPEROXIDASE-RELATED"/>
    <property type="match status" value="1"/>
</dbReference>
<accession>A0ABW4JWH0</accession>
<dbReference type="Proteomes" id="UP001597327">
    <property type="component" value="Unassembled WGS sequence"/>
</dbReference>
<dbReference type="PRINTS" id="PR00111">
    <property type="entry name" value="ABHYDROLASE"/>
</dbReference>
<evidence type="ECO:0000259" key="1">
    <source>
        <dbReference type="Pfam" id="PF00561"/>
    </source>
</evidence>
<reference evidence="3" key="1">
    <citation type="journal article" date="2019" name="Int. J. Syst. Evol. Microbiol.">
        <title>The Global Catalogue of Microorganisms (GCM) 10K type strain sequencing project: providing services to taxonomists for standard genome sequencing and annotation.</title>
        <authorList>
            <consortium name="The Broad Institute Genomics Platform"/>
            <consortium name="The Broad Institute Genome Sequencing Center for Infectious Disease"/>
            <person name="Wu L."/>
            <person name="Ma J."/>
        </authorList>
    </citation>
    <scope>NUCLEOTIDE SEQUENCE [LARGE SCALE GENOMIC DNA]</scope>
    <source>
        <strain evidence="3">JCM 3369</strain>
    </source>
</reference>
<proteinExistence type="predicted"/>
<evidence type="ECO:0000313" key="3">
    <source>
        <dbReference type="Proteomes" id="UP001597327"/>
    </source>
</evidence>
<dbReference type="InterPro" id="IPR050471">
    <property type="entry name" value="AB_hydrolase"/>
</dbReference>
<dbReference type="PANTHER" id="PTHR43433">
    <property type="entry name" value="HYDROLASE, ALPHA/BETA FOLD FAMILY PROTEIN"/>
    <property type="match status" value="1"/>
</dbReference>
<name>A0ABW4JWH0_9HYPH</name>
<comment type="caution">
    <text evidence="2">The sequence shown here is derived from an EMBL/GenBank/DDBJ whole genome shotgun (WGS) entry which is preliminary data.</text>
</comment>
<dbReference type="InterPro" id="IPR000073">
    <property type="entry name" value="AB_hydrolase_1"/>
</dbReference>
<dbReference type="Pfam" id="PF00561">
    <property type="entry name" value="Abhydrolase_1"/>
    <property type="match status" value="1"/>
</dbReference>
<feature type="domain" description="AB hydrolase-1" evidence="1">
    <location>
        <begin position="53"/>
        <end position="216"/>
    </location>
</feature>
<dbReference type="GO" id="GO:0016787">
    <property type="term" value="F:hydrolase activity"/>
    <property type="evidence" value="ECO:0007669"/>
    <property type="project" value="UniProtKB-KW"/>
</dbReference>
<dbReference type="RefSeq" id="WP_149894136.1">
    <property type="nucleotide sequence ID" value="NZ_JBHUFA010000003.1"/>
</dbReference>
<keyword evidence="3" id="KW-1185">Reference proteome</keyword>
<dbReference type="Gene3D" id="3.40.50.1820">
    <property type="entry name" value="alpha/beta hydrolase"/>
    <property type="match status" value="1"/>
</dbReference>
<dbReference type="InterPro" id="IPR029058">
    <property type="entry name" value="AB_hydrolase_fold"/>
</dbReference>
<dbReference type="SUPFAM" id="SSF53474">
    <property type="entry name" value="alpha/beta-Hydrolases"/>
    <property type="match status" value="1"/>
</dbReference>
<sequence length="236" mass="25658">MEPLVLVPGLLCTQTLYAPQIVAFADRQILVADHRGHDSIAAIARDVLTAAPDRFALCGLSMGGYIALEILRQAPERVSRLALLDTNARADTPEQTERRNVLIRLTEDRGFARVPELLYPGFVHENRRDDAELKATVVEMAEETGPDAFIRQTRAIIGRMDSRPFLPQITCPTLVLVGAGDTLTPPDLSREMHGLIPGSTLEIVPDCGHLSTLEAPGAITAALKCWIGSTSAFSPR</sequence>
<keyword evidence="2" id="KW-0378">Hydrolase</keyword>
<gene>
    <name evidence="2" type="ORF">ACFSC7_10280</name>
</gene>
<protein>
    <submittedName>
        <fullName evidence="2">Alpha/beta fold hydrolase</fullName>
    </submittedName>
</protein>
<organism evidence="2 3">
    <name type="scientific">Roseibium aestuarii</name>
    <dbReference type="NCBI Taxonomy" id="2600299"/>
    <lineage>
        <taxon>Bacteria</taxon>
        <taxon>Pseudomonadati</taxon>
        <taxon>Pseudomonadota</taxon>
        <taxon>Alphaproteobacteria</taxon>
        <taxon>Hyphomicrobiales</taxon>
        <taxon>Stappiaceae</taxon>
        <taxon>Roseibium</taxon>
    </lineage>
</organism>